<organism evidence="2 3">
    <name type="scientific">Metabacillus fastidiosus</name>
    <dbReference type="NCBI Taxonomy" id="1458"/>
    <lineage>
        <taxon>Bacteria</taxon>
        <taxon>Bacillati</taxon>
        <taxon>Bacillota</taxon>
        <taxon>Bacilli</taxon>
        <taxon>Bacillales</taxon>
        <taxon>Bacillaceae</taxon>
        <taxon>Metabacillus</taxon>
    </lineage>
</organism>
<dbReference type="EMBL" id="JARTFS010000012">
    <property type="protein sequence ID" value="MED4402542.1"/>
    <property type="molecule type" value="Genomic_DNA"/>
</dbReference>
<evidence type="ECO:0000313" key="2">
    <source>
        <dbReference type="EMBL" id="MED4402542.1"/>
    </source>
</evidence>
<evidence type="ECO:0000313" key="3">
    <source>
        <dbReference type="Proteomes" id="UP001342826"/>
    </source>
</evidence>
<evidence type="ECO:0000259" key="1">
    <source>
        <dbReference type="SMART" id="SM00914"/>
    </source>
</evidence>
<protein>
    <submittedName>
        <fullName evidence="2">IDEAL domain-containing protein</fullName>
    </submittedName>
</protein>
<feature type="domain" description="IDEAL" evidence="1">
    <location>
        <begin position="59"/>
        <end position="92"/>
    </location>
</feature>
<accession>A0ABU6P1J9</accession>
<keyword evidence="3" id="KW-1185">Reference proteome</keyword>
<sequence length="94" mass="11260">MKHSDWVQVLILDRIIVGYVDVLIGDRVYVWKVCEVRGKERKYLKKHLLSSYYKNQCTVMELELETADMKEIIDLALATHDKEWFQELTDRLIM</sequence>
<dbReference type="RefSeq" id="WP_066234629.1">
    <property type="nucleotide sequence ID" value="NZ_JARTFQ010000005.1"/>
</dbReference>
<dbReference type="Proteomes" id="UP001342826">
    <property type="component" value="Unassembled WGS sequence"/>
</dbReference>
<comment type="caution">
    <text evidence="2">The sequence shown here is derived from an EMBL/GenBank/DDBJ whole genome shotgun (WGS) entry which is preliminary data.</text>
</comment>
<reference evidence="2 3" key="1">
    <citation type="submission" date="2023-03" db="EMBL/GenBank/DDBJ databases">
        <title>Bacillus Genome Sequencing.</title>
        <authorList>
            <person name="Dunlap C."/>
        </authorList>
    </citation>
    <scope>NUCLEOTIDE SEQUENCE [LARGE SCALE GENOMIC DNA]</scope>
    <source>
        <strain evidence="2 3">NRS-1717</strain>
    </source>
</reference>
<dbReference type="SMART" id="SM00914">
    <property type="entry name" value="IDEAL"/>
    <property type="match status" value="1"/>
</dbReference>
<dbReference type="GeneID" id="301142879"/>
<proteinExistence type="predicted"/>
<gene>
    <name evidence="2" type="ORF">P9271_14585</name>
</gene>
<dbReference type="Pfam" id="PF08858">
    <property type="entry name" value="IDEAL"/>
    <property type="match status" value="1"/>
</dbReference>
<name>A0ABU6P1J9_9BACI</name>
<dbReference type="InterPro" id="IPR014957">
    <property type="entry name" value="IDEAL_dom"/>
</dbReference>